<dbReference type="Gene3D" id="3.30.200.20">
    <property type="entry name" value="Phosphorylase Kinase, domain 1"/>
    <property type="match status" value="1"/>
</dbReference>
<dbReference type="InterPro" id="IPR052898">
    <property type="entry name" value="ACAD10-like"/>
</dbReference>
<reference evidence="2" key="1">
    <citation type="submission" date="2016-03" db="EMBL/GenBank/DDBJ databases">
        <title>Draft genome sequence of Rosellinia necatrix.</title>
        <authorList>
            <person name="Kanematsu S."/>
        </authorList>
    </citation>
    <scope>NUCLEOTIDE SEQUENCE [LARGE SCALE GENOMIC DNA]</scope>
    <source>
        <strain evidence="2">W97</strain>
    </source>
</reference>
<sequence>MAGRVRQPIDVQALEQYLGQHVPEIKAPLDVKQFGFGQSNPTYQLTATDKKRYVMRKKPPGKLLSKAAHKVEREYRIIAALGPTDVPVPKAYCLCEDASVIGTPFYLMEFLDGRIFEDPALPEIPAEGRAGLWRAAVQTLARFHRVDVRGVGLETFGKSDGFYDRQLATWKAICTAQSKAVDVDTQEPVGQIPHFDEMLAFFADKKLQPRHRATLVHGDYKLDNMVFHKAEERVIGILDWEMSTVGHPLSDLANLLMPFYTQSASAYNPKAAAFLPGATPGLPTPDMILEWYKETAGWDPAPEMHWALAFSVFRSSAILQGIAARYAMRQASSAEAQRYAQGFKPLGELAWTFVEQEIVKARNGVVAAKL</sequence>
<accession>A0A1S7UNZ2</accession>
<dbReference type="OMA" id="RAFYVME"/>
<dbReference type="PANTHER" id="PTHR47829">
    <property type="entry name" value="HYDROLASE, PUTATIVE (AFU_ORTHOLOGUE AFUA_1G12880)-RELATED"/>
    <property type="match status" value="1"/>
</dbReference>
<keyword evidence="2" id="KW-0808">Transferase</keyword>
<dbReference type="GO" id="GO:0016740">
    <property type="term" value="F:transferase activity"/>
    <property type="evidence" value="ECO:0007669"/>
    <property type="project" value="UniProtKB-KW"/>
</dbReference>
<name>A0A1S7UNZ2_ROSNE</name>
<dbReference type="CDD" id="cd05154">
    <property type="entry name" value="ACAD10_11_N-like"/>
    <property type="match status" value="1"/>
</dbReference>
<dbReference type="InterPro" id="IPR002575">
    <property type="entry name" value="Aminoglycoside_PTrfase"/>
</dbReference>
<organism evidence="2">
    <name type="scientific">Rosellinia necatrix</name>
    <name type="common">White root-rot fungus</name>
    <dbReference type="NCBI Taxonomy" id="77044"/>
    <lineage>
        <taxon>Eukaryota</taxon>
        <taxon>Fungi</taxon>
        <taxon>Dikarya</taxon>
        <taxon>Ascomycota</taxon>
        <taxon>Pezizomycotina</taxon>
        <taxon>Sordariomycetes</taxon>
        <taxon>Xylariomycetidae</taxon>
        <taxon>Xylariales</taxon>
        <taxon>Xylariaceae</taxon>
        <taxon>Rosellinia</taxon>
    </lineage>
</organism>
<protein>
    <submittedName>
        <fullName evidence="2">Putative aminoglycoside phosphotransferase</fullName>
    </submittedName>
</protein>
<dbReference type="InterPro" id="IPR041726">
    <property type="entry name" value="ACAD10_11_N"/>
</dbReference>
<gene>
    <name evidence="2" type="ORF">SAMD00023353_2200930</name>
</gene>
<proteinExistence type="predicted"/>
<evidence type="ECO:0000313" key="3">
    <source>
        <dbReference type="Proteomes" id="UP000054516"/>
    </source>
</evidence>
<dbReference type="Pfam" id="PF01636">
    <property type="entry name" value="APH"/>
    <property type="match status" value="1"/>
</dbReference>
<dbReference type="STRING" id="77044.A0A1S7UNZ2"/>
<dbReference type="SUPFAM" id="SSF56112">
    <property type="entry name" value="Protein kinase-like (PK-like)"/>
    <property type="match status" value="1"/>
</dbReference>
<dbReference type="InterPro" id="IPR011009">
    <property type="entry name" value="Kinase-like_dom_sf"/>
</dbReference>
<dbReference type="AlphaFoldDB" id="A0A1S7UNZ2"/>
<feature type="domain" description="Aminoglycoside phosphotransferase" evidence="1">
    <location>
        <begin position="30"/>
        <end position="275"/>
    </location>
</feature>
<evidence type="ECO:0000259" key="1">
    <source>
        <dbReference type="Pfam" id="PF01636"/>
    </source>
</evidence>
<dbReference type="EMBL" id="DF977467">
    <property type="protein sequence ID" value="GAP85156.2"/>
    <property type="molecule type" value="Genomic_DNA"/>
</dbReference>
<keyword evidence="3" id="KW-1185">Reference proteome</keyword>
<evidence type="ECO:0000313" key="2">
    <source>
        <dbReference type="EMBL" id="GAP85156.2"/>
    </source>
</evidence>
<dbReference type="Proteomes" id="UP000054516">
    <property type="component" value="Unassembled WGS sequence"/>
</dbReference>
<dbReference type="OrthoDB" id="191037at2759"/>
<dbReference type="PANTHER" id="PTHR47829:SF1">
    <property type="entry name" value="HAD FAMILY PHOSPHATASE"/>
    <property type="match status" value="1"/>
</dbReference>
<dbReference type="Gene3D" id="3.90.1200.10">
    <property type="match status" value="1"/>
</dbReference>